<evidence type="ECO:0000256" key="5">
    <source>
        <dbReference type="ARBA" id="ARBA00022989"/>
    </source>
</evidence>
<feature type="transmembrane region" description="Helical" evidence="7">
    <location>
        <begin position="239"/>
        <end position="255"/>
    </location>
</feature>
<dbReference type="Pfam" id="PF00005">
    <property type="entry name" value="ABC_tran"/>
    <property type="match status" value="1"/>
</dbReference>
<feature type="transmembrane region" description="Helical" evidence="7">
    <location>
        <begin position="261"/>
        <end position="280"/>
    </location>
</feature>
<name>S5ZM37_9SPIR</name>
<comment type="subcellular location">
    <subcellularLocation>
        <location evidence="1">Cell membrane</location>
        <topology evidence="1">Multi-pass membrane protein</topology>
    </subcellularLocation>
</comment>
<gene>
    <name evidence="10" type="ORF">TPE_1152</name>
</gene>
<organism evidence="10 11">
    <name type="scientific">Treponema pedis str. T A4</name>
    <dbReference type="NCBI Taxonomy" id="1291379"/>
    <lineage>
        <taxon>Bacteria</taxon>
        <taxon>Pseudomonadati</taxon>
        <taxon>Spirochaetota</taxon>
        <taxon>Spirochaetia</taxon>
        <taxon>Spirochaetales</taxon>
        <taxon>Treponemataceae</taxon>
        <taxon>Treponema</taxon>
    </lineage>
</organism>
<dbReference type="SUPFAM" id="SSF52540">
    <property type="entry name" value="P-loop containing nucleoside triphosphate hydrolases"/>
    <property type="match status" value="1"/>
</dbReference>
<feature type="domain" description="ABC transporter" evidence="8">
    <location>
        <begin position="316"/>
        <end position="542"/>
    </location>
</feature>
<reference evidence="10 11" key="1">
    <citation type="journal article" date="2013" name="PLoS ONE">
        <title>Genome-Wide Relatedness of Treponema pedis, from Gingiva and Necrotic Skin Lesions of Pigs, with the Human Oral Pathogen Treponema denticola.</title>
        <authorList>
            <person name="Svartstrom O."/>
            <person name="Mushtaq M."/>
            <person name="Pringle M."/>
            <person name="Segerman B."/>
        </authorList>
    </citation>
    <scope>NUCLEOTIDE SEQUENCE [LARGE SCALE GENOMIC DNA]</scope>
    <source>
        <strain evidence="10">T A4</strain>
    </source>
</reference>
<accession>S5ZM37</accession>
<evidence type="ECO:0000256" key="1">
    <source>
        <dbReference type="ARBA" id="ARBA00004651"/>
    </source>
</evidence>
<keyword evidence="5 7" id="KW-1133">Transmembrane helix</keyword>
<feature type="transmembrane region" description="Helical" evidence="7">
    <location>
        <begin position="147"/>
        <end position="165"/>
    </location>
</feature>
<protein>
    <submittedName>
        <fullName evidence="10">ABC transporter-like protein</fullName>
    </submittedName>
</protein>
<evidence type="ECO:0000256" key="6">
    <source>
        <dbReference type="ARBA" id="ARBA00023136"/>
    </source>
</evidence>
<dbReference type="InterPro" id="IPR011527">
    <property type="entry name" value="ABC1_TM_dom"/>
</dbReference>
<dbReference type="PROSITE" id="PS50929">
    <property type="entry name" value="ABC_TM1F"/>
    <property type="match status" value="1"/>
</dbReference>
<dbReference type="InterPro" id="IPR027417">
    <property type="entry name" value="P-loop_NTPase"/>
</dbReference>
<evidence type="ECO:0000259" key="9">
    <source>
        <dbReference type="PROSITE" id="PS50929"/>
    </source>
</evidence>
<dbReference type="OrthoDB" id="9802264at2"/>
<dbReference type="InterPro" id="IPR003439">
    <property type="entry name" value="ABC_transporter-like_ATP-bd"/>
</dbReference>
<feature type="transmembrane region" description="Helical" evidence="7">
    <location>
        <begin position="21"/>
        <end position="43"/>
    </location>
</feature>
<feature type="transmembrane region" description="Helical" evidence="7">
    <location>
        <begin position="49"/>
        <end position="69"/>
    </location>
</feature>
<dbReference type="InterPro" id="IPR036640">
    <property type="entry name" value="ABC1_TM_sf"/>
</dbReference>
<keyword evidence="4" id="KW-0067">ATP-binding</keyword>
<dbReference type="Proteomes" id="UP000015620">
    <property type="component" value="Chromosome"/>
</dbReference>
<dbReference type="RefSeq" id="WP_020964947.1">
    <property type="nucleotide sequence ID" value="NC_022097.1"/>
</dbReference>
<dbReference type="PANTHER" id="PTHR24221:SF654">
    <property type="entry name" value="ATP-BINDING CASSETTE SUB-FAMILY B MEMBER 6"/>
    <property type="match status" value="1"/>
</dbReference>
<dbReference type="Gene3D" id="3.40.50.300">
    <property type="entry name" value="P-loop containing nucleotide triphosphate hydrolases"/>
    <property type="match status" value="1"/>
</dbReference>
<keyword evidence="6 7" id="KW-0472">Membrane</keyword>
<feature type="domain" description="ABC transmembrane type-1" evidence="9">
    <location>
        <begin position="118"/>
        <end position="288"/>
    </location>
</feature>
<evidence type="ECO:0000256" key="7">
    <source>
        <dbReference type="SAM" id="Phobius"/>
    </source>
</evidence>
<evidence type="ECO:0000313" key="10">
    <source>
        <dbReference type="EMBL" id="AGT43647.1"/>
    </source>
</evidence>
<evidence type="ECO:0000256" key="4">
    <source>
        <dbReference type="ARBA" id="ARBA00022840"/>
    </source>
</evidence>
<sequence length="546" mass="63289">MRLIKFYLYFFKNYKKEHAILLLKELFISLFIIPIPIGINILYKNNDPQILFYLFISITVWFIFSIILLKKHIQVFLFEPIHIIAVTFYKKFLNAQEKINHGFLIDSFNSNGMMSIEYLEIIAYMLLSFFKLILVITICFFINSKLLIISVIPVLFLIPIQIYFYKHMEEKISNASKTNKTLQNTISEIGNGIETIRKYEASNYFLNQFFAKSKKARAANIKKACGNYNETLLTDMIKTLYIPLFFVFTAFIPFFKIMPEVFLTSLTYIYFITGILYEFIDFVSFVRETAVMTEELVLSFPPQKNISENIENIFPIEFKDFSVHINEKKILNSINLKIDKEEKIAIVGETGSGKTSFLNAIIGGFEPSSGEILFAGKKACQTKNRFGKIAAAEQSPYFFKMSLSENIFFSLKNDTKIEQAMKDAELKLFYEQLEFGGLTRLKPEILSQGEKSRLSVCRINEKEAELILMDETTANLDSETEDKILPKILNRKNTAVLCISHRLSTVMKFKRVLFFKDGKIIYDGAVCNELFSLPFFINLFKEQLCP</sequence>
<keyword evidence="2 7" id="KW-0812">Transmembrane</keyword>
<dbReference type="Pfam" id="PF00664">
    <property type="entry name" value="ABC_membrane"/>
    <property type="match status" value="1"/>
</dbReference>
<dbReference type="InterPro" id="IPR039421">
    <property type="entry name" value="Type_1_exporter"/>
</dbReference>
<dbReference type="SUPFAM" id="SSF90123">
    <property type="entry name" value="ABC transporter transmembrane region"/>
    <property type="match status" value="1"/>
</dbReference>
<dbReference type="Gene3D" id="1.20.1560.10">
    <property type="entry name" value="ABC transporter type 1, transmembrane domain"/>
    <property type="match status" value="1"/>
</dbReference>
<dbReference type="SMART" id="SM00382">
    <property type="entry name" value="AAA"/>
    <property type="match status" value="1"/>
</dbReference>
<keyword evidence="3" id="KW-0547">Nucleotide-binding</keyword>
<dbReference type="InterPro" id="IPR003593">
    <property type="entry name" value="AAA+_ATPase"/>
</dbReference>
<dbReference type="PANTHER" id="PTHR24221">
    <property type="entry name" value="ATP-BINDING CASSETTE SUB-FAMILY B"/>
    <property type="match status" value="1"/>
</dbReference>
<dbReference type="STRING" id="1291379.TPE_1152"/>
<keyword evidence="11" id="KW-1185">Reference proteome</keyword>
<feature type="transmembrane region" description="Helical" evidence="7">
    <location>
        <begin position="121"/>
        <end position="141"/>
    </location>
</feature>
<evidence type="ECO:0000259" key="8">
    <source>
        <dbReference type="PROSITE" id="PS50893"/>
    </source>
</evidence>
<dbReference type="KEGG" id="tped:TPE_1152"/>
<evidence type="ECO:0000313" key="11">
    <source>
        <dbReference type="Proteomes" id="UP000015620"/>
    </source>
</evidence>
<dbReference type="HOGENOM" id="CLU_498684_0_0_12"/>
<dbReference type="EMBL" id="CP004120">
    <property type="protein sequence ID" value="AGT43647.1"/>
    <property type="molecule type" value="Genomic_DNA"/>
</dbReference>
<dbReference type="PATRIC" id="fig|1291379.3.peg.1147"/>
<dbReference type="CDD" id="cd03228">
    <property type="entry name" value="ABCC_MRP_Like"/>
    <property type="match status" value="1"/>
</dbReference>
<dbReference type="AlphaFoldDB" id="S5ZM37"/>
<dbReference type="GO" id="GO:0140359">
    <property type="term" value="F:ABC-type transporter activity"/>
    <property type="evidence" value="ECO:0007669"/>
    <property type="project" value="InterPro"/>
</dbReference>
<dbReference type="GO" id="GO:0005524">
    <property type="term" value="F:ATP binding"/>
    <property type="evidence" value="ECO:0007669"/>
    <property type="project" value="UniProtKB-KW"/>
</dbReference>
<dbReference type="GeneID" id="301089768"/>
<dbReference type="GO" id="GO:0034040">
    <property type="term" value="F:ATPase-coupled lipid transmembrane transporter activity"/>
    <property type="evidence" value="ECO:0007669"/>
    <property type="project" value="TreeGrafter"/>
</dbReference>
<evidence type="ECO:0000256" key="3">
    <source>
        <dbReference type="ARBA" id="ARBA00022741"/>
    </source>
</evidence>
<dbReference type="GO" id="GO:0016887">
    <property type="term" value="F:ATP hydrolysis activity"/>
    <property type="evidence" value="ECO:0007669"/>
    <property type="project" value="InterPro"/>
</dbReference>
<dbReference type="GO" id="GO:0005886">
    <property type="term" value="C:plasma membrane"/>
    <property type="evidence" value="ECO:0007669"/>
    <property type="project" value="UniProtKB-SubCell"/>
</dbReference>
<proteinExistence type="predicted"/>
<evidence type="ECO:0000256" key="2">
    <source>
        <dbReference type="ARBA" id="ARBA00022692"/>
    </source>
</evidence>
<dbReference type="PROSITE" id="PS50893">
    <property type="entry name" value="ABC_TRANSPORTER_2"/>
    <property type="match status" value="1"/>
</dbReference>